<accession>A0A8S1Y3S3</accession>
<reference evidence="4" key="1">
    <citation type="submission" date="2021-01" db="EMBL/GenBank/DDBJ databases">
        <authorList>
            <consortium name="Genoscope - CEA"/>
            <person name="William W."/>
        </authorList>
    </citation>
    <scope>NUCLEOTIDE SEQUENCE</scope>
</reference>
<keyword evidence="2" id="KW-0732">Signal</keyword>
<dbReference type="EMBL" id="CAJJDP010000143">
    <property type="protein sequence ID" value="CAD8207957.1"/>
    <property type="molecule type" value="Genomic_DNA"/>
</dbReference>
<dbReference type="SMART" id="SM01411">
    <property type="entry name" value="Ephrin_rec_like"/>
    <property type="match status" value="6"/>
</dbReference>
<feature type="transmembrane region" description="Helical" evidence="1">
    <location>
        <begin position="4145"/>
        <end position="4163"/>
    </location>
</feature>
<keyword evidence="1" id="KW-0472">Membrane</keyword>
<feature type="chain" id="PRO_5035724336" description="4Fe-4S ferredoxin-type domain-containing protein" evidence="2">
    <location>
        <begin position="19"/>
        <end position="4222"/>
    </location>
</feature>
<dbReference type="PANTHER" id="PTHR15332">
    <property type="entry name" value="PROPROTEIN CONVERTASE SUBTILISIN_KEXIN TYPE 5-LIKE"/>
    <property type="match status" value="1"/>
</dbReference>
<dbReference type="PANTHER" id="PTHR15332:SF175">
    <property type="entry name" value="PROPROTEIN CONVERTASE SUBTILISIN_KEXIN TYPE 5-LIKE"/>
    <property type="match status" value="1"/>
</dbReference>
<dbReference type="OrthoDB" id="28443at2759"/>
<dbReference type="PROSITE" id="PS51379">
    <property type="entry name" value="4FE4S_FER_2"/>
    <property type="match status" value="1"/>
</dbReference>
<evidence type="ECO:0000256" key="1">
    <source>
        <dbReference type="SAM" id="Phobius"/>
    </source>
</evidence>
<feature type="transmembrane region" description="Helical" evidence="1">
    <location>
        <begin position="4105"/>
        <end position="4124"/>
    </location>
</feature>
<evidence type="ECO:0000313" key="5">
    <source>
        <dbReference type="Proteomes" id="UP000683925"/>
    </source>
</evidence>
<dbReference type="InterPro" id="IPR017896">
    <property type="entry name" value="4Fe4S_Fe-S-bd"/>
</dbReference>
<feature type="transmembrane region" description="Helical" evidence="1">
    <location>
        <begin position="4079"/>
        <end position="4099"/>
    </location>
</feature>
<dbReference type="InterPro" id="IPR000742">
    <property type="entry name" value="EGF"/>
</dbReference>
<protein>
    <recommendedName>
        <fullName evidence="3">4Fe-4S ferredoxin-type domain-containing protein</fullName>
    </recommendedName>
</protein>
<organism evidence="4 5">
    <name type="scientific">Paramecium octaurelia</name>
    <dbReference type="NCBI Taxonomy" id="43137"/>
    <lineage>
        <taxon>Eukaryota</taxon>
        <taxon>Sar</taxon>
        <taxon>Alveolata</taxon>
        <taxon>Ciliophora</taxon>
        <taxon>Intramacronucleata</taxon>
        <taxon>Oligohymenophorea</taxon>
        <taxon>Peniculida</taxon>
        <taxon>Parameciidae</taxon>
        <taxon>Paramecium</taxon>
    </lineage>
</organism>
<dbReference type="InterPro" id="IPR006212">
    <property type="entry name" value="Furin_repeat"/>
</dbReference>
<evidence type="ECO:0000313" key="4">
    <source>
        <dbReference type="EMBL" id="CAD8207957.1"/>
    </source>
</evidence>
<keyword evidence="5" id="KW-1185">Reference proteome</keyword>
<gene>
    <name evidence="4" type="ORF">POCTA_138.1.T1420130</name>
</gene>
<proteinExistence type="predicted"/>
<name>A0A8S1Y3S3_PAROT</name>
<keyword evidence="1" id="KW-0812">Transmembrane</keyword>
<evidence type="ECO:0000259" key="3">
    <source>
        <dbReference type="PROSITE" id="PS51379"/>
    </source>
</evidence>
<feature type="domain" description="4Fe-4S ferredoxin-type" evidence="3">
    <location>
        <begin position="1516"/>
        <end position="1547"/>
    </location>
</feature>
<feature type="transmembrane region" description="Helical" evidence="1">
    <location>
        <begin position="4175"/>
        <end position="4197"/>
    </location>
</feature>
<keyword evidence="1" id="KW-1133">Transmembrane helix</keyword>
<feature type="signal peptide" evidence="2">
    <location>
        <begin position="1"/>
        <end position="18"/>
    </location>
</feature>
<feature type="transmembrane region" description="Helical" evidence="1">
    <location>
        <begin position="3970"/>
        <end position="3987"/>
    </location>
</feature>
<dbReference type="InterPro" id="IPR001368">
    <property type="entry name" value="TNFR/NGFR_Cys_rich_reg"/>
</dbReference>
<sequence length="4222" mass="484752">MFVLIMVILLQLPFQNQAQRLKLQGPKPIYMNCIQIDEIENGFVGSQYFYEYLSQSGNVLNLDKITFTLWINIYQVSKLTGKQILFAFVDGNTNNPYINLMLYYQTSAGNYNMTLLNQRQSPEIVNLTKQNDLYIGSWCHIVLSIDQSTNNTFINLKFFSTIDWKMNSIQETLVNQKLKYNFGVHSRITNEQLFNTSTDYKACVNIANFYYINGWTTMDSEIYLDYDLELKYFLKPYSLKGLNVTDQFTNVALRQQSNPIFYSDSVGLLLFKNTRIVYNFMEDLGSLTIMFWIKPQNIISLFQFISLTDDALQQTSLGFGVNFDYQLQFHQNYSNSPLGQLENSAWSHVTAGVLELSYNADFIPTNQKKLLRVYINSNQVSQKIIQNLIAYKRLIFGPIFTDDLGTEMIDIQDIRIFKGYGIKQGQGDCLLFVGAYCAFCSSKTHYCKEQDPNDDENIYNCTAGFKETQNSCSPITIQNCLRQQGSACINCADNYKLQSGQCYQINPLVSPYTCSDPNAIFCKRNIQKSINEWSKLCQPNFSIQNATTYCQQNSSSTCQQAQFFRACYICKDGQYLTEFNTCQETCTENYRFQSNRVCLKKCPGKYLYKQNCKNTELPPTYECRSTNKCKESEKDIGYYCLSDKEQTKKYQKCEERDSRQDKCNQLCLYCFGGKDNQCLGCQKNYFFSPYDTTCVKDCNNLKIFKYNNRETMVCEIECPPSYLTQELECVKSCKVGYAVYNNTVCLPQTQITDNFLMTYSDSYPSKTIFVDCPQICQTCTNQTFCTRCLNHYILNQNKCLITCYPQYLYIDEDDVGHCLTSCDPNDFVYDNANIEGYSIRQCFKNKCGSIQINQKQQTYLHQTKPLTCMYPCDDQYYFQQNTDQCSKCNSICQNCQNSANFCTKCWPGTFLQDNSCFTSCQSKFKNYMNNQCEGSCSSGFTINDSKIQACVSFCGEIFSNFTYVLNGQCYQNPPTTGAYCIRQWCQNCFYKCKTCSGPQSNQCLTCYDKTFLLNNQCVLDCGAKFYDLLNWKCVEVCPNNTYATSGYESNFCSSTCLYNQFQYKGQCTDIQPENTFYIQKTNYRLCGKCTEACKTCFDSYSTTCSKCNPGFYLYNTTCSTECSDDIPYKDTLNNLCVVTCISYQENGYCVASCSDKYYRYDAQKQCNEFGCPKGTYNQVSTHNCYACAPGCATCTNGLSNSCNTCIEGYFLQGTSTCTNECNVDPDIFQDWITGKCVEQCPTGAYLQTLPSGSLACKVTCPIYYYSNVCVATCPPQTFSDGNICTSCAEPCTVCFGKQVNQCTKCDSGYYLADTTCVEVCPNTIPYANLANQTCVSTCPDFLYLAKKLCFSSCPGFLAIYQLNGKKEFVDQCYYSKSYLSAGICLPCISICKECYGPLNGNCLECESPYYLYQQKCQSACPSQLYTDLADKTCKESCPSTTVIQGQYCKPNCDINYSQYGQLCVAICPKFTYKLNSKCLLCNSLCRTCNGPLVSQCQSCIENYLLNSSTCTQTCPNLDDFETQKCVSTCGTNCVTTCPKGYLKCNKNCLKTPPDGYYSDGVNCIQCNSRCAKCTSLNVCQACNKNNFLTLQTCASFCMNKYLYMDPTTQTCVTKCPPQLYHQESYDKRGCVEDCLFGFKFNNQCVNSCPKGMYVKNNFCISCPQTCEECTSATNCTLCGKDYFLENGLCQLSCLAGKTDYKNHTCVSQCDPSLFEYQNQCLESCPTNPVVYYHSNICMDACPNSTFQNNQECLDCDVSCSSCVGPSNNDCLVCKETYYLLDQKCILSCPYLYNEVERSCVISCPPNFFQNGSRCFQICSQYMYFDTCVSSCPPATYHSKNFNCYDCSQDCLECDSFGCLKCGNGSFLNDGICSNYCPYFYNIILNQCEEQCPKGTFLYIDQCYASCPINTYTYLQTCLLDCPWKTVAIDSICYQCPERCLVCKNQYECMNCEPPYYEYKGECVVACPKVLPYQNKVYHVCQSECSPNTYEKGYDCIKECDLIIHQNKCLKQCPYGYYGNTICKACKLECKACTDFNICTECQDNFYLEHNSCETLCTRIKDLKQKKCVDSCSLLLYQNVCYETCPVNTYQYANTCLQKCQDGYFGSTEFKCEQCPSQCITCLTFNQCNNCKIGYYLYQQQCLEQCPDKSFSNPLIGQCSQSCPDKTYLIRNQCLYDCPGDYFNDTESYKCVLSCKKQQYLNKNSCYPCSFECDQCTAYGNQNCIACATNYVLTEDGRCFGRCKAGYYQTSNSCEKCLHKCLTCQNGTECLQCRGNNRNQLDCSCPKGFYDDPFYDNCQICPCEECTSESRCLVCKNNLQVPNCSCNRRLNEDWCITCQIGSVNIQFSDDLNSIIVYFGYLISVNLINPFQPSSCSFWFNKAEIFGKDAQCYLSWDRYVVHILLEPYASVNIGDKLSFQQSFYRDVNEGLCDRQYIETFIDSTVKGPSALTKPYVLFDVPSVVSTCKTIEVKQILLGGTAKKIQKVLFWTLHEMDNENNYLQMDAFLAGQKNEFIIPIGTLASNVTYTITAKYINFINRVNFTTFTFTTLPDLVPYVFLQYNPLRARIYVFDCKNTYSDMENEFNLAIQISDSDNRTYISIQQSINPIYEVPLNESLLPCPKVLPYQNKVYHVCQSECSPNTYEKGYDCIKECDLIIHQNKCLKQCPYGYYGNTICKACKLECKACTDFNICTECQDNFYLEHNSCETLCTRIKDLKQKKCVDSCSLLLYQNVCYETCPVNTYQYANTCLQKCQDGYFGSTEFKCEQCPSQCITCLTFNQCNNCKIGYYLYQQQCLEQCPDRSFSNPLIGQCSQSCPDKTYLIRNQCLYDCPGDYFNDTESYKCVLSCKKQQYLNKNSCYPCSFECDQCTAYGNQNCIACATNYVLTEDGRCFGRCKAGYYQTSNSCEKCLHKCLTCQNGTECLQCRGNNRNQLDCSCPKGFYDDPFYDNCQICPCEECTSESRCLVCKNNLQVPNCSCNRRLNEDWCITCQIGSVNIQFSDDLNSIIVYFGYLISVNLINPFQPSSCSFWFNKAEIFGKDAQCYLSWDRYVVHILLEPYASVNIGDKLSFQQSFYRDVNEGLCDRQYIETFIDSTVKGPSALTKPYVLFDVPSVVSTCKTIEVKQILLGGTAKKIQKVLFWTLHEMDNENNYLQMDAFLAGQKNEFIIPIGTLASNVTYTITAKYINFINRVNFTTFTFTTLPDLVPYVFLQYNPLRARIYVFDCKNTYSDMENEFNLAIQISDSDNRTYISIQQSINPIYEVPLNESLLPKETPLLFVASTRNSVIQEKFYLKSKKIDIQFLQKDRFIGLDNQINARAFDRNIQDEVLSTLNIEYQWQCNNLFNLQPCKTEENKIMEFPSRRIADIFADSQNTTFVFFVKASKDNRWTVKEQLIVVTDFEIEEEFVLNQEIPQKAVNLNDEITILIRNNQKHAFVMQEFKILASIKTTGQTVKFRLTGLTTNYNSPVYIYLVPGNESIAFQLNSPPSEVQFNLNPILGESLDYFNYSMQNFQPENTFSIYYYFDKLTLQNDVNLQSVNNGIPLVINSQELTGSFQLPNGIIDDAISVLFQIESAMGSKSYLVQDIQVNRKNYQTNKLYQSFNNQTNFSNLQSIHTMTKLMEIEQQQVCLKQCSGVGTCIDKKCKCPPEYYFDDCSGNIEEYNNFSSLILNALQQLIKIPIKNDDEFRLFSQSLLYLSTLKDLNNTISNSDCQKILEQYIQNLNSRLEKINQYSINLQYQSTAYLNYSQIDIRSLENQNDLYTALKSTVFMWAKTLFTEDSAVYQLQSRLKSFLSAIIELSLFGIELNGSIDYSFDTAFLKMQRIKNISNIANGRLLVESTEDNSRDSEYYDVVQSIYIRNYFAFDGYYPYPLQLYPLYDYQIRQQNRKQNIQLQTYISYKFKILNDTANLVCLMRNSQTYEWSNENCTLHESNTSYFCNCTTLAPTTICNDYDYLFSSSPQFQLNIPNLLYIIYFAQLIILGIFLIKARKSQIEKSIEKNKFGQVLKLAKRSKVKILGKKIVPVDDEVVVVPIEQIQTQNPQEQTDKNKFSFNNFWKYHFLTSMIFKKICYLSSFHRSVLILLRWNQAIIIGEVLSIIGFNYDISMWIILSSIIFSRIFEYIFKTQVKYFFYMKQEIILFTLKLFQFLLMLGTCLFGIYVYFKVQDQTDLIISYTFAILIDFLLLDIIQFSANKFFGQEKKKLIRKKLREFKFIAKAQSIN</sequence>
<evidence type="ECO:0000256" key="2">
    <source>
        <dbReference type="SAM" id="SignalP"/>
    </source>
</evidence>
<dbReference type="SMART" id="SM00261">
    <property type="entry name" value="FU"/>
    <property type="match status" value="25"/>
</dbReference>
<dbReference type="PROSITE" id="PS00652">
    <property type="entry name" value="TNFR_NGFR_1"/>
    <property type="match status" value="2"/>
</dbReference>
<dbReference type="Proteomes" id="UP000683925">
    <property type="component" value="Unassembled WGS sequence"/>
</dbReference>
<comment type="caution">
    <text evidence="4">The sequence shown here is derived from an EMBL/GenBank/DDBJ whole genome shotgun (WGS) entry which is preliminary data.</text>
</comment>
<dbReference type="CDD" id="cd00064">
    <property type="entry name" value="FU"/>
    <property type="match status" value="8"/>
</dbReference>
<dbReference type="SMART" id="SM00181">
    <property type="entry name" value="EGF"/>
    <property type="match status" value="23"/>
</dbReference>